<name>A0A1B7W8Q4_APHFL</name>
<dbReference type="Proteomes" id="UP000092093">
    <property type="component" value="Unassembled WGS sequence"/>
</dbReference>
<gene>
    <name evidence="1" type="ORF">AN484_27135</name>
</gene>
<feature type="non-terminal residue" evidence="1">
    <location>
        <position position="1"/>
    </location>
</feature>
<protein>
    <submittedName>
        <fullName evidence="1">Uncharacterized protein</fullName>
    </submittedName>
</protein>
<comment type="caution">
    <text evidence="1">The sequence shown here is derived from an EMBL/GenBank/DDBJ whole genome shotgun (WGS) entry which is preliminary data.</text>
</comment>
<reference evidence="1 2" key="1">
    <citation type="submission" date="2015-09" db="EMBL/GenBank/DDBJ databases">
        <title>Aphanizomenon flos-aquae WA102.</title>
        <authorList>
            <person name="Driscoll C."/>
        </authorList>
    </citation>
    <scope>NUCLEOTIDE SEQUENCE [LARGE SCALE GENOMIC DNA]</scope>
    <source>
        <strain evidence="1">WA102</strain>
    </source>
</reference>
<proteinExistence type="predicted"/>
<organism evidence="1 2">
    <name type="scientific">Aphanizomenon flos-aquae WA102</name>
    <dbReference type="NCBI Taxonomy" id="1710896"/>
    <lineage>
        <taxon>Bacteria</taxon>
        <taxon>Bacillati</taxon>
        <taxon>Cyanobacteriota</taxon>
        <taxon>Cyanophyceae</taxon>
        <taxon>Nostocales</taxon>
        <taxon>Aphanizomenonaceae</taxon>
        <taxon>Aphanizomenon</taxon>
    </lineage>
</organism>
<sequence>DYTDQKTVLPSLQGSIGASTGHKLMPSTANHLNSVPIKQPRNNIVGNLDSITLDTKPDELFATATLSSYVEGLEKNPSEGF</sequence>
<evidence type="ECO:0000313" key="2">
    <source>
        <dbReference type="Proteomes" id="UP000092093"/>
    </source>
</evidence>
<dbReference type="EMBL" id="LJOW01000575">
    <property type="protein sequence ID" value="OBQ33538.1"/>
    <property type="molecule type" value="Genomic_DNA"/>
</dbReference>
<evidence type="ECO:0000313" key="1">
    <source>
        <dbReference type="EMBL" id="OBQ33538.1"/>
    </source>
</evidence>
<accession>A0A1B7W8Q4</accession>
<dbReference type="AlphaFoldDB" id="A0A1B7W8Q4"/>